<dbReference type="EnsemblPlants" id="ORGLA02G0123400.1">
    <property type="protein sequence ID" value="ORGLA02G0123400.1"/>
    <property type="gene ID" value="ORGLA02G0123400"/>
</dbReference>
<evidence type="ECO:0000313" key="1">
    <source>
        <dbReference type="EnsemblPlants" id="ORGLA02G0123400.1"/>
    </source>
</evidence>
<sequence length="190" mass="20938">MPCSAAPSSDACPGPDTAVRRRMSSTASLSLSFLPVRLSSSSSSMVRGSVRRQRVGRSNIQSAIGSGEGRRSARRCRLEVGCWRRPQRGGVGRWAQEANASSLREDGVGTEFSKARSRSGGAWLDFRVMWGLHEQWQAPVFSGHQREEELSPSPSRSLDASSLPSSHHAIVHWYLIFISIPHQDLRCCFV</sequence>
<organism evidence="1 2">
    <name type="scientific">Oryza glaberrima</name>
    <name type="common">African rice</name>
    <dbReference type="NCBI Taxonomy" id="4538"/>
    <lineage>
        <taxon>Eukaryota</taxon>
        <taxon>Viridiplantae</taxon>
        <taxon>Streptophyta</taxon>
        <taxon>Embryophyta</taxon>
        <taxon>Tracheophyta</taxon>
        <taxon>Spermatophyta</taxon>
        <taxon>Magnoliopsida</taxon>
        <taxon>Liliopsida</taxon>
        <taxon>Poales</taxon>
        <taxon>Poaceae</taxon>
        <taxon>BOP clade</taxon>
        <taxon>Oryzoideae</taxon>
        <taxon>Oryzeae</taxon>
        <taxon>Oryzinae</taxon>
        <taxon>Oryza</taxon>
    </lineage>
</organism>
<protein>
    <submittedName>
        <fullName evidence="1">Uncharacterized protein</fullName>
    </submittedName>
</protein>
<reference evidence="1 2" key="2">
    <citation type="submission" date="2018-04" db="EMBL/GenBank/DDBJ databases">
        <title>OglaRS2 (Oryza glaberrima Reference Sequence Version 2).</title>
        <authorList>
            <person name="Zhang J."/>
            <person name="Kudrna D."/>
            <person name="Lee S."/>
            <person name="Talag J."/>
            <person name="Rajasekar S."/>
            <person name="Wing R.A."/>
        </authorList>
    </citation>
    <scope>NUCLEOTIDE SEQUENCE [LARGE SCALE GENOMIC DNA]</scope>
    <source>
        <strain evidence="1 2">cv. IRGC 96717</strain>
    </source>
</reference>
<proteinExistence type="predicted"/>
<reference evidence="1" key="1">
    <citation type="submission" date="2015-06" db="UniProtKB">
        <authorList>
            <consortium name="EnsemblPlants"/>
        </authorList>
    </citation>
    <scope>IDENTIFICATION</scope>
</reference>
<evidence type="ECO:0000313" key="2">
    <source>
        <dbReference type="Proteomes" id="UP000007306"/>
    </source>
</evidence>
<accession>I1NZS8</accession>
<dbReference type="Proteomes" id="UP000007306">
    <property type="component" value="Chromosome 2"/>
</dbReference>
<dbReference type="HOGENOM" id="CLU_1430092_0_0_1"/>
<keyword evidence="2" id="KW-1185">Reference proteome</keyword>
<name>I1NZS8_ORYGL</name>
<dbReference type="Gramene" id="ORGLA02G0123400.1">
    <property type="protein sequence ID" value="ORGLA02G0123400.1"/>
    <property type="gene ID" value="ORGLA02G0123400"/>
</dbReference>
<dbReference type="AlphaFoldDB" id="I1NZS8"/>